<organism evidence="2">
    <name type="scientific">Coccolithus braarudii</name>
    <dbReference type="NCBI Taxonomy" id="221442"/>
    <lineage>
        <taxon>Eukaryota</taxon>
        <taxon>Haptista</taxon>
        <taxon>Haptophyta</taxon>
        <taxon>Prymnesiophyceae</taxon>
        <taxon>Coccolithales</taxon>
        <taxon>Coccolithaceae</taxon>
        <taxon>Coccolithus</taxon>
    </lineage>
</organism>
<dbReference type="CDD" id="cd00761">
    <property type="entry name" value="Glyco_tranf_GTA_type"/>
    <property type="match status" value="1"/>
</dbReference>
<dbReference type="Pfam" id="PF00535">
    <property type="entry name" value="Glycos_transf_2"/>
    <property type="match status" value="1"/>
</dbReference>
<gene>
    <name evidence="2" type="ORF">CPEL01642_LOCUS17104</name>
</gene>
<dbReference type="AlphaFoldDB" id="A0A7S0Q4V0"/>
<name>A0A7S0Q4V0_9EUKA</name>
<proteinExistence type="predicted"/>
<accession>A0A7S0Q4V0</accession>
<dbReference type="InterPro" id="IPR001173">
    <property type="entry name" value="Glyco_trans_2-like"/>
</dbReference>
<evidence type="ECO:0000313" key="2">
    <source>
        <dbReference type="EMBL" id="CAD8613724.1"/>
    </source>
</evidence>
<dbReference type="EMBL" id="HBEY01035855">
    <property type="protein sequence ID" value="CAD8613724.1"/>
    <property type="molecule type" value="Transcribed_RNA"/>
</dbReference>
<dbReference type="Gene3D" id="3.90.550.10">
    <property type="entry name" value="Spore Coat Polysaccharide Biosynthesis Protein SpsA, Chain A"/>
    <property type="match status" value="1"/>
</dbReference>
<dbReference type="InterPro" id="IPR029044">
    <property type="entry name" value="Nucleotide-diphossugar_trans"/>
</dbReference>
<dbReference type="SUPFAM" id="SSF53448">
    <property type="entry name" value="Nucleotide-diphospho-sugar transferases"/>
    <property type="match status" value="1"/>
</dbReference>
<evidence type="ECO:0000259" key="1">
    <source>
        <dbReference type="Pfam" id="PF00535"/>
    </source>
</evidence>
<protein>
    <recommendedName>
        <fullName evidence="1">Glycosyltransferase 2-like domain-containing protein</fullName>
    </recommendedName>
</protein>
<feature type="domain" description="Glycosyltransferase 2-like" evidence="1">
    <location>
        <begin position="14"/>
        <end position="99"/>
    </location>
</feature>
<sequence length="301" mass="32712">MLPDLLASLDFASEGTPLETFLVSAGSTDGSAELIEAYVASHPLAYNLSLPTKCTAGAARNLVIPLLEGRYTFFIDADDALDPAALVRAARHAASLSAQVLLMPYSLVYVHAEGRDVRGMDKWDVASWALAQGHDGTDQALNSALSLINYPWNKLVLTELMHERDVFFGLTAVQNDVQFHNTALLAAKGRPGGVAFLQPDSPAVCYHNKFVGSDRFQLTKTASAERVQMLAAISQTHRALAHADVDFCSSSQAALWLASARKLFTWALSNKLVPPEHTARFVAEKNRLLACIQTCREPCFP</sequence>
<reference evidence="2" key="1">
    <citation type="submission" date="2021-01" db="EMBL/GenBank/DDBJ databases">
        <authorList>
            <person name="Corre E."/>
            <person name="Pelletier E."/>
            <person name="Niang G."/>
            <person name="Scheremetjew M."/>
            <person name="Finn R."/>
            <person name="Kale V."/>
            <person name="Holt S."/>
            <person name="Cochrane G."/>
            <person name="Meng A."/>
            <person name="Brown T."/>
            <person name="Cohen L."/>
        </authorList>
    </citation>
    <scope>NUCLEOTIDE SEQUENCE</scope>
    <source>
        <strain evidence="2">PLY182g</strain>
    </source>
</reference>